<dbReference type="GO" id="GO:0006352">
    <property type="term" value="P:DNA-templated transcription initiation"/>
    <property type="evidence" value="ECO:0007669"/>
    <property type="project" value="InterPro"/>
</dbReference>
<name>A0A5C4V1Y4_9ACTN</name>
<dbReference type="SUPFAM" id="SSF88659">
    <property type="entry name" value="Sigma3 and sigma4 domains of RNA polymerase sigma factors"/>
    <property type="match status" value="1"/>
</dbReference>
<comment type="similarity">
    <text evidence="1">Belongs to the sigma-70 factor family. ECF subfamily.</text>
</comment>
<evidence type="ECO:0000256" key="6">
    <source>
        <dbReference type="SAM" id="MobiDB-lite"/>
    </source>
</evidence>
<evidence type="ECO:0000259" key="8">
    <source>
        <dbReference type="Pfam" id="PF08281"/>
    </source>
</evidence>
<dbReference type="PANTHER" id="PTHR43133:SF8">
    <property type="entry name" value="RNA POLYMERASE SIGMA FACTOR HI_1459-RELATED"/>
    <property type="match status" value="1"/>
</dbReference>
<evidence type="ECO:0000256" key="7">
    <source>
        <dbReference type="SAM" id="Phobius"/>
    </source>
</evidence>
<dbReference type="Gene3D" id="1.10.1740.10">
    <property type="match status" value="1"/>
</dbReference>
<keyword evidence="2" id="KW-0805">Transcription regulation</keyword>
<proteinExistence type="inferred from homology"/>
<feature type="domain" description="RNA polymerase sigma factor 70 region 4 type 2" evidence="8">
    <location>
        <begin position="122"/>
        <end position="172"/>
    </location>
</feature>
<evidence type="ECO:0000256" key="3">
    <source>
        <dbReference type="ARBA" id="ARBA00023082"/>
    </source>
</evidence>
<comment type="caution">
    <text evidence="9">The sequence shown here is derived from an EMBL/GenBank/DDBJ whole genome shotgun (WGS) entry which is preliminary data.</text>
</comment>
<keyword evidence="7" id="KW-1133">Transmembrane helix</keyword>
<evidence type="ECO:0000256" key="1">
    <source>
        <dbReference type="ARBA" id="ARBA00010641"/>
    </source>
</evidence>
<dbReference type="OrthoDB" id="3869980at2"/>
<dbReference type="InterPro" id="IPR013324">
    <property type="entry name" value="RNA_pol_sigma_r3/r4-like"/>
</dbReference>
<gene>
    <name evidence="9" type="ORF">FH715_16240</name>
</gene>
<evidence type="ECO:0000313" key="9">
    <source>
        <dbReference type="EMBL" id="TNM29099.1"/>
    </source>
</evidence>
<dbReference type="InterPro" id="IPR013249">
    <property type="entry name" value="RNA_pol_sigma70_r4_t2"/>
</dbReference>
<feature type="transmembrane region" description="Helical" evidence="7">
    <location>
        <begin position="220"/>
        <end position="239"/>
    </location>
</feature>
<keyword evidence="4" id="KW-0238">DNA-binding</keyword>
<dbReference type="InterPro" id="IPR039425">
    <property type="entry name" value="RNA_pol_sigma-70-like"/>
</dbReference>
<evidence type="ECO:0000256" key="4">
    <source>
        <dbReference type="ARBA" id="ARBA00023125"/>
    </source>
</evidence>
<evidence type="ECO:0000313" key="10">
    <source>
        <dbReference type="Proteomes" id="UP000311713"/>
    </source>
</evidence>
<accession>A0A5C4V1Y4</accession>
<keyword evidence="10" id="KW-1185">Reference proteome</keyword>
<evidence type="ECO:0000256" key="2">
    <source>
        <dbReference type="ARBA" id="ARBA00023015"/>
    </source>
</evidence>
<dbReference type="Proteomes" id="UP000311713">
    <property type="component" value="Unassembled WGS sequence"/>
</dbReference>
<dbReference type="Pfam" id="PF08281">
    <property type="entry name" value="Sigma70_r4_2"/>
    <property type="match status" value="1"/>
</dbReference>
<evidence type="ECO:0000256" key="5">
    <source>
        <dbReference type="ARBA" id="ARBA00023163"/>
    </source>
</evidence>
<dbReference type="Gene3D" id="1.10.10.10">
    <property type="entry name" value="Winged helix-like DNA-binding domain superfamily/Winged helix DNA-binding domain"/>
    <property type="match status" value="1"/>
</dbReference>
<dbReference type="SUPFAM" id="SSF88946">
    <property type="entry name" value="Sigma2 domain of RNA polymerase sigma factors"/>
    <property type="match status" value="1"/>
</dbReference>
<dbReference type="EMBL" id="VDGT01000011">
    <property type="protein sequence ID" value="TNM29099.1"/>
    <property type="molecule type" value="Genomic_DNA"/>
</dbReference>
<feature type="compositionally biased region" description="Basic residues" evidence="6">
    <location>
        <begin position="8"/>
        <end position="18"/>
    </location>
</feature>
<dbReference type="InterPro" id="IPR036388">
    <property type="entry name" value="WH-like_DNA-bd_sf"/>
</dbReference>
<dbReference type="AlphaFoldDB" id="A0A5C4V1Y4"/>
<protein>
    <submittedName>
        <fullName evidence="9">RNA polymerase subunit sigma-70</fullName>
    </submittedName>
</protein>
<organism evidence="9 10">
    <name type="scientific">Streptomyces sedi</name>
    <dbReference type="NCBI Taxonomy" id="555059"/>
    <lineage>
        <taxon>Bacteria</taxon>
        <taxon>Bacillati</taxon>
        <taxon>Actinomycetota</taxon>
        <taxon>Actinomycetes</taxon>
        <taxon>Kitasatosporales</taxon>
        <taxon>Streptomycetaceae</taxon>
        <taxon>Streptomyces</taxon>
    </lineage>
</organism>
<keyword evidence="5" id="KW-0804">Transcription</keyword>
<dbReference type="RefSeq" id="WP_139645869.1">
    <property type="nucleotide sequence ID" value="NZ_BAAAZS010000005.1"/>
</dbReference>
<sequence>MTRFKDNPHRHRRGRGRPRRPDRDAAAPAPDARDAFAALYERHAPPLLRQALLLCGDHAVARRAVARAFRLAWESWPEVATDQDPAGWVRARCHEHALAPWHRYVPDRWLDPVVPADDDGVLTTALLTLPPAYRRTLLLADGLGMKQAAVATECEASTAATAGRLRHARAALAERLPEVADPGEALRRAARTGPGAPPPPAAEALRASERTTRRIVRGSAVLFAGTAVALAGSGVLAALQ</sequence>
<feature type="region of interest" description="Disordered" evidence="6">
    <location>
        <begin position="1"/>
        <end position="29"/>
    </location>
</feature>
<reference evidence="9 10" key="1">
    <citation type="submission" date="2019-06" db="EMBL/GenBank/DDBJ databases">
        <title>Draft genome of Streptomyces sedi sp. JCM16909.</title>
        <authorList>
            <person name="Klykleung N."/>
            <person name="Tanasupawat S."/>
            <person name="Kudo T."/>
            <person name="Yuki M."/>
            <person name="Ohkuma M."/>
        </authorList>
    </citation>
    <scope>NUCLEOTIDE SEQUENCE [LARGE SCALE GENOMIC DNA]</scope>
    <source>
        <strain evidence="9 10">JCM 16909</strain>
    </source>
</reference>
<keyword evidence="3" id="KW-0731">Sigma factor</keyword>
<dbReference type="GO" id="GO:0016987">
    <property type="term" value="F:sigma factor activity"/>
    <property type="evidence" value="ECO:0007669"/>
    <property type="project" value="UniProtKB-KW"/>
</dbReference>
<keyword evidence="7" id="KW-0472">Membrane</keyword>
<keyword evidence="7" id="KW-0812">Transmembrane</keyword>
<dbReference type="PANTHER" id="PTHR43133">
    <property type="entry name" value="RNA POLYMERASE ECF-TYPE SIGMA FACTO"/>
    <property type="match status" value="1"/>
</dbReference>
<dbReference type="InterPro" id="IPR013325">
    <property type="entry name" value="RNA_pol_sigma_r2"/>
</dbReference>
<feature type="region of interest" description="Disordered" evidence="6">
    <location>
        <begin position="188"/>
        <end position="210"/>
    </location>
</feature>
<dbReference type="GO" id="GO:0003677">
    <property type="term" value="F:DNA binding"/>
    <property type="evidence" value="ECO:0007669"/>
    <property type="project" value="UniProtKB-KW"/>
</dbReference>